<protein>
    <submittedName>
        <fullName evidence="1">Uncharacterized protein</fullName>
    </submittedName>
</protein>
<sequence>MQQKSPPNNTAALCFQTQLLPRKRGRYGLCGVEAPLIRGSLYGGRAGTLPPYSEFTFTRAGYGVRQAPSSTSRLLDGRRT</sequence>
<organism evidence="1 2">
    <name type="scientific">Pleurodeles waltl</name>
    <name type="common">Iberian ribbed newt</name>
    <dbReference type="NCBI Taxonomy" id="8319"/>
    <lineage>
        <taxon>Eukaryota</taxon>
        <taxon>Metazoa</taxon>
        <taxon>Chordata</taxon>
        <taxon>Craniata</taxon>
        <taxon>Vertebrata</taxon>
        <taxon>Euteleostomi</taxon>
        <taxon>Amphibia</taxon>
        <taxon>Batrachia</taxon>
        <taxon>Caudata</taxon>
        <taxon>Salamandroidea</taxon>
        <taxon>Salamandridae</taxon>
        <taxon>Pleurodelinae</taxon>
        <taxon>Pleurodeles</taxon>
    </lineage>
</organism>
<comment type="caution">
    <text evidence="1">The sequence shown here is derived from an EMBL/GenBank/DDBJ whole genome shotgun (WGS) entry which is preliminary data.</text>
</comment>
<evidence type="ECO:0000313" key="1">
    <source>
        <dbReference type="EMBL" id="KAJ1081051.1"/>
    </source>
</evidence>
<accession>A0AAV7KNY2</accession>
<dbReference type="Proteomes" id="UP001066276">
    <property type="component" value="Chromosome 12"/>
</dbReference>
<name>A0AAV7KNY2_PLEWA</name>
<keyword evidence="2" id="KW-1185">Reference proteome</keyword>
<evidence type="ECO:0000313" key="2">
    <source>
        <dbReference type="Proteomes" id="UP001066276"/>
    </source>
</evidence>
<dbReference type="AlphaFoldDB" id="A0AAV7KNY2"/>
<dbReference type="EMBL" id="JANPWB010000016">
    <property type="protein sequence ID" value="KAJ1081051.1"/>
    <property type="molecule type" value="Genomic_DNA"/>
</dbReference>
<gene>
    <name evidence="1" type="ORF">NDU88_001235</name>
</gene>
<proteinExistence type="predicted"/>
<reference evidence="1" key="1">
    <citation type="journal article" date="2022" name="bioRxiv">
        <title>Sequencing and chromosome-scale assembly of the giantPleurodeles waltlgenome.</title>
        <authorList>
            <person name="Brown T."/>
            <person name="Elewa A."/>
            <person name="Iarovenko S."/>
            <person name="Subramanian E."/>
            <person name="Araus A.J."/>
            <person name="Petzold A."/>
            <person name="Susuki M."/>
            <person name="Suzuki K.-i.T."/>
            <person name="Hayashi T."/>
            <person name="Toyoda A."/>
            <person name="Oliveira C."/>
            <person name="Osipova E."/>
            <person name="Leigh N.D."/>
            <person name="Simon A."/>
            <person name="Yun M.H."/>
        </authorList>
    </citation>
    <scope>NUCLEOTIDE SEQUENCE</scope>
    <source>
        <strain evidence="1">20211129_DDA</strain>
        <tissue evidence="1">Liver</tissue>
    </source>
</reference>